<feature type="compositionally biased region" description="Low complexity" evidence="1">
    <location>
        <begin position="152"/>
        <end position="162"/>
    </location>
</feature>
<organism evidence="2 3">
    <name type="scientific">Ilyodon furcidens</name>
    <name type="common">goldbreast splitfin</name>
    <dbReference type="NCBI Taxonomy" id="33524"/>
    <lineage>
        <taxon>Eukaryota</taxon>
        <taxon>Metazoa</taxon>
        <taxon>Chordata</taxon>
        <taxon>Craniata</taxon>
        <taxon>Vertebrata</taxon>
        <taxon>Euteleostomi</taxon>
        <taxon>Actinopterygii</taxon>
        <taxon>Neopterygii</taxon>
        <taxon>Teleostei</taxon>
        <taxon>Neoteleostei</taxon>
        <taxon>Acanthomorphata</taxon>
        <taxon>Ovalentaria</taxon>
        <taxon>Atherinomorphae</taxon>
        <taxon>Cyprinodontiformes</taxon>
        <taxon>Goodeidae</taxon>
        <taxon>Ilyodon</taxon>
    </lineage>
</organism>
<dbReference type="Proteomes" id="UP001482620">
    <property type="component" value="Unassembled WGS sequence"/>
</dbReference>
<gene>
    <name evidence="2" type="ORF">ILYODFUR_037945</name>
</gene>
<keyword evidence="3" id="KW-1185">Reference proteome</keyword>
<reference evidence="2 3" key="1">
    <citation type="submission" date="2021-06" db="EMBL/GenBank/DDBJ databases">
        <authorList>
            <person name="Palmer J.M."/>
        </authorList>
    </citation>
    <scope>NUCLEOTIDE SEQUENCE [LARGE SCALE GENOMIC DNA]</scope>
    <source>
        <strain evidence="3">if_2019</strain>
        <tissue evidence="2">Muscle</tissue>
    </source>
</reference>
<feature type="region of interest" description="Disordered" evidence="1">
    <location>
        <begin position="136"/>
        <end position="162"/>
    </location>
</feature>
<evidence type="ECO:0000313" key="3">
    <source>
        <dbReference type="Proteomes" id="UP001482620"/>
    </source>
</evidence>
<proteinExistence type="predicted"/>
<feature type="compositionally biased region" description="Polar residues" evidence="1">
    <location>
        <begin position="136"/>
        <end position="148"/>
    </location>
</feature>
<name>A0ABV0TEQ5_9TELE</name>
<dbReference type="EMBL" id="JAHRIQ010032001">
    <property type="protein sequence ID" value="MEQ2231279.1"/>
    <property type="molecule type" value="Genomic_DNA"/>
</dbReference>
<accession>A0ABV0TEQ5</accession>
<sequence>MVVSEDGGPDHSGDGQAFSTGDIAPAVGVPDADSFPNAGQQIFELESGEPRDVDDGGVFQLSTDFESLSFASMSLSLTTFLEVILDDQACLRFVDFYPIICLRLDFASSWQFSCSSRLLDQAVSITCPPSNINLRTPNSLLSAPSSHRTAPRRPSMDSPSLSLDPESLYPWRPDHSVFFDHYVPDYHPQNKLPFFHSVLRSALCMWVRSIANIMTPFGFVVSVTYKHRDFTTISY</sequence>
<evidence type="ECO:0000256" key="1">
    <source>
        <dbReference type="SAM" id="MobiDB-lite"/>
    </source>
</evidence>
<comment type="caution">
    <text evidence="2">The sequence shown here is derived from an EMBL/GenBank/DDBJ whole genome shotgun (WGS) entry which is preliminary data.</text>
</comment>
<evidence type="ECO:0000313" key="2">
    <source>
        <dbReference type="EMBL" id="MEQ2231279.1"/>
    </source>
</evidence>
<protein>
    <submittedName>
        <fullName evidence="2">Uncharacterized protein</fullName>
    </submittedName>
</protein>